<name>A0ACA9Q952_9GLOM</name>
<evidence type="ECO:0000313" key="2">
    <source>
        <dbReference type="Proteomes" id="UP000789366"/>
    </source>
</evidence>
<dbReference type="Proteomes" id="UP000789366">
    <property type="component" value="Unassembled WGS sequence"/>
</dbReference>
<feature type="non-terminal residue" evidence="1">
    <location>
        <position position="69"/>
    </location>
</feature>
<organism evidence="1 2">
    <name type="scientific">Cetraspora pellucida</name>
    <dbReference type="NCBI Taxonomy" id="1433469"/>
    <lineage>
        <taxon>Eukaryota</taxon>
        <taxon>Fungi</taxon>
        <taxon>Fungi incertae sedis</taxon>
        <taxon>Mucoromycota</taxon>
        <taxon>Glomeromycotina</taxon>
        <taxon>Glomeromycetes</taxon>
        <taxon>Diversisporales</taxon>
        <taxon>Gigasporaceae</taxon>
        <taxon>Cetraspora</taxon>
    </lineage>
</organism>
<feature type="non-terminal residue" evidence="1">
    <location>
        <position position="1"/>
    </location>
</feature>
<comment type="caution">
    <text evidence="1">The sequence shown here is derived from an EMBL/GenBank/DDBJ whole genome shotgun (WGS) entry which is preliminary data.</text>
</comment>
<sequence length="69" mass="8247">IPSQKDRLLQLLNGTVNPYWWEDFKREWEYVGASEEKRKEIRATKKTKRKHINTEATDSANSIDSYFTQ</sequence>
<keyword evidence="2" id="KW-1185">Reference proteome</keyword>
<reference evidence="1" key="1">
    <citation type="submission" date="2021-06" db="EMBL/GenBank/DDBJ databases">
        <authorList>
            <person name="Kallberg Y."/>
            <person name="Tangrot J."/>
            <person name="Rosling A."/>
        </authorList>
    </citation>
    <scope>NUCLEOTIDE SEQUENCE</scope>
    <source>
        <strain evidence="1">28 12/20/2015</strain>
    </source>
</reference>
<protein>
    <submittedName>
        <fullName evidence="1">4236_t:CDS:1</fullName>
    </submittedName>
</protein>
<evidence type="ECO:0000313" key="1">
    <source>
        <dbReference type="EMBL" id="CAG8742917.1"/>
    </source>
</evidence>
<accession>A0ACA9Q952</accession>
<dbReference type="EMBL" id="CAJVPW010038829">
    <property type="protein sequence ID" value="CAG8742917.1"/>
    <property type="molecule type" value="Genomic_DNA"/>
</dbReference>
<proteinExistence type="predicted"/>
<gene>
    <name evidence="1" type="ORF">SPELUC_LOCUS13940</name>
</gene>